<evidence type="ECO:0000313" key="2">
    <source>
        <dbReference type="EMBL" id="MFD2188173.1"/>
    </source>
</evidence>
<dbReference type="Proteomes" id="UP001597344">
    <property type="component" value="Unassembled WGS sequence"/>
</dbReference>
<accession>A0ABW5AYV2</accession>
<keyword evidence="1" id="KW-0732">Signal</keyword>
<dbReference type="EMBL" id="JBHUHY010000016">
    <property type="protein sequence ID" value="MFD2188173.1"/>
    <property type="molecule type" value="Genomic_DNA"/>
</dbReference>
<gene>
    <name evidence="2" type="ORF">ACFSJT_15325</name>
</gene>
<protein>
    <submittedName>
        <fullName evidence="2">Uncharacterized protein</fullName>
    </submittedName>
</protein>
<sequence>MKTIKIIFAVLLMSSMFLACEKDNVNDELGVEFVDEFGSEEELPSSIPPRGNGT</sequence>
<feature type="signal peptide" evidence="1">
    <location>
        <begin position="1"/>
        <end position="19"/>
    </location>
</feature>
<comment type="caution">
    <text evidence="2">The sequence shown here is derived from an EMBL/GenBank/DDBJ whole genome shotgun (WGS) entry which is preliminary data.</text>
</comment>
<evidence type="ECO:0000313" key="3">
    <source>
        <dbReference type="Proteomes" id="UP001597344"/>
    </source>
</evidence>
<evidence type="ECO:0000256" key="1">
    <source>
        <dbReference type="SAM" id="SignalP"/>
    </source>
</evidence>
<reference evidence="3" key="1">
    <citation type="journal article" date="2019" name="Int. J. Syst. Evol. Microbiol.">
        <title>The Global Catalogue of Microorganisms (GCM) 10K type strain sequencing project: providing services to taxonomists for standard genome sequencing and annotation.</title>
        <authorList>
            <consortium name="The Broad Institute Genomics Platform"/>
            <consortium name="The Broad Institute Genome Sequencing Center for Infectious Disease"/>
            <person name="Wu L."/>
            <person name="Ma J."/>
        </authorList>
    </citation>
    <scope>NUCLEOTIDE SEQUENCE [LARGE SCALE GENOMIC DNA]</scope>
    <source>
        <strain evidence="3">DT92</strain>
    </source>
</reference>
<proteinExistence type="predicted"/>
<keyword evidence="3" id="KW-1185">Reference proteome</keyword>
<dbReference type="RefSeq" id="WP_378321191.1">
    <property type="nucleotide sequence ID" value="NZ_JBHUHY010000016.1"/>
</dbReference>
<feature type="chain" id="PRO_5046715575" evidence="1">
    <location>
        <begin position="20"/>
        <end position="54"/>
    </location>
</feature>
<name>A0ABW5AYV2_9FLAO</name>
<dbReference type="PROSITE" id="PS51257">
    <property type="entry name" value="PROKAR_LIPOPROTEIN"/>
    <property type="match status" value="1"/>
</dbReference>
<organism evidence="2 3">
    <name type="scientific">Aquimarina celericrescens</name>
    <dbReference type="NCBI Taxonomy" id="1964542"/>
    <lineage>
        <taxon>Bacteria</taxon>
        <taxon>Pseudomonadati</taxon>
        <taxon>Bacteroidota</taxon>
        <taxon>Flavobacteriia</taxon>
        <taxon>Flavobacteriales</taxon>
        <taxon>Flavobacteriaceae</taxon>
        <taxon>Aquimarina</taxon>
    </lineage>
</organism>